<dbReference type="CDD" id="cd08215">
    <property type="entry name" value="STKc_Nek"/>
    <property type="match status" value="1"/>
</dbReference>
<accession>A0A8T2TM41</accession>
<evidence type="ECO:0000313" key="13">
    <source>
        <dbReference type="EMBL" id="KAH7422474.1"/>
    </source>
</evidence>
<evidence type="ECO:0000256" key="7">
    <source>
        <dbReference type="ARBA" id="ARBA00022840"/>
    </source>
</evidence>
<sequence length="843" mass="94035">MTSRMEHYEIMEQVGRGSFGNAILVFHKQERKKYVLKKIRLARQTDRSRRSAYQEMELLSKVQHPFIVKHKESWVEKGCYVCIVTSFCEGGDVAEAIRKANGVLFPEDKICKWFVQLLLALEYLHSNHVMHRDLKCSNIFLTKNQDVRLGDFGLAKLLKEHDLAYSVVGTPNYMCPELLADIPYGFKSDIWSLGCCMFEITAHKPAFKAFDMAGLISKINRSTVTPLPNGYSPALKGLIRIMLRKNPDQRPTASELLKHPHLQPYVMQIKKTLEISKCWTPSVNIKKRALSRHVRSESPSRKHVTEDNDGSKFSPMNSPLRGLAFSRAEPTIGSHSDHHAAEDGSLVLGKKIDKDESAEGLPTFGRSDGVVLGKHCKMDLPDHRFNLGLCPTNSTGSSRFKVDEGLCDGNASLEVHEVDCSLNNPSPCPPATLVEESKDNSDINITEVVGQARQIPPLMSLQMASAELQACISRSKRAEVECFSQNKPEQESNPLEVIDHRQHKQSTDFGSIYHNLHTQTSPPPSSCSIGASDEPLGSFDPLLSLKTRDCPNRTVHDVHPMTDFPGFHKQEMVRTSRDIEIVQECIPFEVEKQQLTSNICTMTVSGMESPLHIETQVPSTIFYSHCPTVPVDTSTMVSKPCCIESTGSSSCTMGSTYYDIERNVEDRVEEASICGSGTLLGKLKLECSQPPDPLSISLNDSMDQDSGSETLRTLENETVCVNEVQKTYATPTRFNSGHIFEHSTGESGVIQHQGQIICAGKDNEGDKHGCKQTFEKDLHFKERAEALEGLLELSAKLLQQQRLTELEVILRPFGPNATAVSSRETAIWITKSLACVMQDPYRQ</sequence>
<keyword evidence="5 10" id="KW-0547">Nucleotide-binding</keyword>
<feature type="region of interest" description="Disordered" evidence="11">
    <location>
        <begin position="513"/>
        <end position="532"/>
    </location>
</feature>
<keyword evidence="6" id="KW-0418">Kinase</keyword>
<dbReference type="PANTHER" id="PTHR43671">
    <property type="entry name" value="SERINE/THREONINE-PROTEIN KINASE NEK"/>
    <property type="match status" value="1"/>
</dbReference>
<evidence type="ECO:0000256" key="1">
    <source>
        <dbReference type="ARBA" id="ARBA00010886"/>
    </source>
</evidence>
<evidence type="ECO:0000256" key="8">
    <source>
        <dbReference type="ARBA" id="ARBA00047899"/>
    </source>
</evidence>
<dbReference type="Gene3D" id="1.10.510.10">
    <property type="entry name" value="Transferase(Phosphotransferase) domain 1"/>
    <property type="match status" value="1"/>
</dbReference>
<dbReference type="PANTHER" id="PTHR43671:SF98">
    <property type="entry name" value="SERINE_THREONINE-PROTEIN KINASE NEK11"/>
    <property type="match status" value="1"/>
</dbReference>
<keyword evidence="3" id="KW-0723">Serine/threonine-protein kinase</keyword>
<evidence type="ECO:0000256" key="10">
    <source>
        <dbReference type="PROSITE-ProRule" id="PRU10141"/>
    </source>
</evidence>
<evidence type="ECO:0000259" key="12">
    <source>
        <dbReference type="PROSITE" id="PS50011"/>
    </source>
</evidence>
<dbReference type="SMART" id="SM00220">
    <property type="entry name" value="S_TKc"/>
    <property type="match status" value="1"/>
</dbReference>
<keyword evidence="7 10" id="KW-0067">ATP-binding</keyword>
<organism evidence="13 14">
    <name type="scientific">Ceratopteris richardii</name>
    <name type="common">Triangle waterfern</name>
    <dbReference type="NCBI Taxonomy" id="49495"/>
    <lineage>
        <taxon>Eukaryota</taxon>
        <taxon>Viridiplantae</taxon>
        <taxon>Streptophyta</taxon>
        <taxon>Embryophyta</taxon>
        <taxon>Tracheophyta</taxon>
        <taxon>Polypodiopsida</taxon>
        <taxon>Polypodiidae</taxon>
        <taxon>Polypodiales</taxon>
        <taxon>Pteridineae</taxon>
        <taxon>Pteridaceae</taxon>
        <taxon>Parkerioideae</taxon>
        <taxon>Ceratopteris</taxon>
    </lineage>
</organism>
<dbReference type="GO" id="GO:0005524">
    <property type="term" value="F:ATP binding"/>
    <property type="evidence" value="ECO:0007669"/>
    <property type="project" value="UniProtKB-UniRule"/>
</dbReference>
<dbReference type="InterPro" id="IPR000719">
    <property type="entry name" value="Prot_kinase_dom"/>
</dbReference>
<dbReference type="PROSITE" id="PS00107">
    <property type="entry name" value="PROTEIN_KINASE_ATP"/>
    <property type="match status" value="1"/>
</dbReference>
<evidence type="ECO:0000313" key="14">
    <source>
        <dbReference type="Proteomes" id="UP000825935"/>
    </source>
</evidence>
<keyword evidence="14" id="KW-1185">Reference proteome</keyword>
<comment type="similarity">
    <text evidence="1">Belongs to the protein kinase superfamily. NEK Ser/Thr protein kinase family. NIMA subfamily.</text>
</comment>
<dbReference type="Pfam" id="PF00069">
    <property type="entry name" value="Pkinase"/>
    <property type="match status" value="1"/>
</dbReference>
<evidence type="ECO:0000256" key="6">
    <source>
        <dbReference type="ARBA" id="ARBA00022777"/>
    </source>
</evidence>
<evidence type="ECO:0000256" key="5">
    <source>
        <dbReference type="ARBA" id="ARBA00022741"/>
    </source>
</evidence>
<dbReference type="PROSITE" id="PS50011">
    <property type="entry name" value="PROTEIN_KINASE_DOM"/>
    <property type="match status" value="1"/>
</dbReference>
<dbReference type="Proteomes" id="UP000825935">
    <property type="component" value="Chromosome 12"/>
</dbReference>
<reference evidence="13" key="1">
    <citation type="submission" date="2021-08" db="EMBL/GenBank/DDBJ databases">
        <title>WGS assembly of Ceratopteris richardii.</title>
        <authorList>
            <person name="Marchant D.B."/>
            <person name="Chen G."/>
            <person name="Jenkins J."/>
            <person name="Shu S."/>
            <person name="Leebens-Mack J."/>
            <person name="Grimwood J."/>
            <person name="Schmutz J."/>
            <person name="Soltis P."/>
            <person name="Soltis D."/>
            <person name="Chen Z.-H."/>
        </authorList>
    </citation>
    <scope>NUCLEOTIDE SEQUENCE</scope>
    <source>
        <strain evidence="13">Whitten #5841</strain>
        <tissue evidence="13">Leaf</tissue>
    </source>
</reference>
<dbReference type="FunFam" id="3.30.200.20:FF:000097">
    <property type="entry name" value="Probable serine/threonine-protein kinase nek1"/>
    <property type="match status" value="1"/>
</dbReference>
<proteinExistence type="inferred from homology"/>
<dbReference type="SUPFAM" id="SSF56112">
    <property type="entry name" value="Protein kinase-like (PK-like)"/>
    <property type="match status" value="1"/>
</dbReference>
<evidence type="ECO:0000256" key="2">
    <source>
        <dbReference type="ARBA" id="ARBA00012513"/>
    </source>
</evidence>
<feature type="binding site" evidence="10">
    <location>
        <position position="37"/>
    </location>
    <ligand>
        <name>ATP</name>
        <dbReference type="ChEBI" id="CHEBI:30616"/>
    </ligand>
</feature>
<keyword evidence="4" id="KW-0808">Transferase</keyword>
<dbReference type="EMBL" id="CM035417">
    <property type="protein sequence ID" value="KAH7422474.1"/>
    <property type="molecule type" value="Genomic_DNA"/>
</dbReference>
<evidence type="ECO:0000256" key="3">
    <source>
        <dbReference type="ARBA" id="ARBA00022527"/>
    </source>
</evidence>
<feature type="region of interest" description="Disordered" evidence="11">
    <location>
        <begin position="289"/>
        <end position="320"/>
    </location>
</feature>
<protein>
    <recommendedName>
        <fullName evidence="2">non-specific serine/threonine protein kinase</fullName>
        <ecNumber evidence="2">2.7.11.1</ecNumber>
    </recommendedName>
</protein>
<dbReference type="InterPro" id="IPR008271">
    <property type="entry name" value="Ser/Thr_kinase_AS"/>
</dbReference>
<dbReference type="Gene3D" id="3.30.200.20">
    <property type="entry name" value="Phosphorylase Kinase, domain 1"/>
    <property type="match status" value="1"/>
</dbReference>
<evidence type="ECO:0000256" key="9">
    <source>
        <dbReference type="ARBA" id="ARBA00048679"/>
    </source>
</evidence>
<dbReference type="InterPro" id="IPR011009">
    <property type="entry name" value="Kinase-like_dom_sf"/>
</dbReference>
<comment type="caution">
    <text evidence="13">The sequence shown here is derived from an EMBL/GenBank/DDBJ whole genome shotgun (WGS) entry which is preliminary data.</text>
</comment>
<evidence type="ECO:0000256" key="4">
    <source>
        <dbReference type="ARBA" id="ARBA00022679"/>
    </source>
</evidence>
<dbReference type="AlphaFoldDB" id="A0A8T2TM41"/>
<name>A0A8T2TM41_CERRI</name>
<dbReference type="PROSITE" id="PS00108">
    <property type="entry name" value="PROTEIN_KINASE_ST"/>
    <property type="match status" value="1"/>
</dbReference>
<comment type="catalytic activity">
    <reaction evidence="8">
        <text>L-threonyl-[protein] + ATP = O-phospho-L-threonyl-[protein] + ADP + H(+)</text>
        <dbReference type="Rhea" id="RHEA:46608"/>
        <dbReference type="Rhea" id="RHEA-COMP:11060"/>
        <dbReference type="Rhea" id="RHEA-COMP:11605"/>
        <dbReference type="ChEBI" id="CHEBI:15378"/>
        <dbReference type="ChEBI" id="CHEBI:30013"/>
        <dbReference type="ChEBI" id="CHEBI:30616"/>
        <dbReference type="ChEBI" id="CHEBI:61977"/>
        <dbReference type="ChEBI" id="CHEBI:456216"/>
        <dbReference type="EC" id="2.7.11.1"/>
    </reaction>
</comment>
<gene>
    <name evidence="13" type="ORF">KP509_12G010500</name>
</gene>
<comment type="catalytic activity">
    <reaction evidence="9">
        <text>L-seryl-[protein] + ATP = O-phospho-L-seryl-[protein] + ADP + H(+)</text>
        <dbReference type="Rhea" id="RHEA:17989"/>
        <dbReference type="Rhea" id="RHEA-COMP:9863"/>
        <dbReference type="Rhea" id="RHEA-COMP:11604"/>
        <dbReference type="ChEBI" id="CHEBI:15378"/>
        <dbReference type="ChEBI" id="CHEBI:29999"/>
        <dbReference type="ChEBI" id="CHEBI:30616"/>
        <dbReference type="ChEBI" id="CHEBI:83421"/>
        <dbReference type="ChEBI" id="CHEBI:456216"/>
        <dbReference type="EC" id="2.7.11.1"/>
    </reaction>
</comment>
<feature type="compositionally biased region" description="Basic and acidic residues" evidence="11">
    <location>
        <begin position="294"/>
        <end position="310"/>
    </location>
</feature>
<dbReference type="OrthoDB" id="248923at2759"/>
<evidence type="ECO:0000256" key="11">
    <source>
        <dbReference type="SAM" id="MobiDB-lite"/>
    </source>
</evidence>
<dbReference type="GO" id="GO:0004674">
    <property type="term" value="F:protein serine/threonine kinase activity"/>
    <property type="evidence" value="ECO:0007669"/>
    <property type="project" value="UniProtKB-KW"/>
</dbReference>
<dbReference type="InterPro" id="IPR017441">
    <property type="entry name" value="Protein_kinase_ATP_BS"/>
</dbReference>
<dbReference type="EC" id="2.7.11.1" evidence="2"/>
<feature type="domain" description="Protein kinase" evidence="12">
    <location>
        <begin position="8"/>
        <end position="262"/>
    </location>
</feature>
<dbReference type="InterPro" id="IPR050660">
    <property type="entry name" value="NEK_Ser/Thr_kinase"/>
</dbReference>